<comment type="caution">
    <text evidence="2">The sequence shown here is derived from an EMBL/GenBank/DDBJ whole genome shotgun (WGS) entry which is preliminary data.</text>
</comment>
<dbReference type="PANTHER" id="PTHR31377">
    <property type="entry name" value="AGMATINE DEIMINASE-RELATED"/>
    <property type="match status" value="1"/>
</dbReference>
<dbReference type="Gene3D" id="3.75.10.10">
    <property type="entry name" value="L-arginine/glycine Amidinotransferase, Chain A"/>
    <property type="match status" value="1"/>
</dbReference>
<gene>
    <name evidence="2" type="ORF">KUV26_20510</name>
</gene>
<protein>
    <submittedName>
        <fullName evidence="2">Agmatine deiminase family protein</fullName>
    </submittedName>
</protein>
<dbReference type="Proteomes" id="UP000766629">
    <property type="component" value="Unassembled WGS sequence"/>
</dbReference>
<evidence type="ECO:0000313" key="2">
    <source>
        <dbReference type="EMBL" id="MBY6141827.1"/>
    </source>
</evidence>
<keyword evidence="1" id="KW-0378">Hydrolase</keyword>
<accession>A0ABS7NKW4</accession>
<dbReference type="InterPro" id="IPR007466">
    <property type="entry name" value="Peptidyl-Arg-deiminase_porph"/>
</dbReference>
<dbReference type="PANTHER" id="PTHR31377:SF0">
    <property type="entry name" value="AGMATINE DEIMINASE-RELATED"/>
    <property type="match status" value="1"/>
</dbReference>
<dbReference type="RefSeq" id="WP_222509776.1">
    <property type="nucleotide sequence ID" value="NZ_JAHVJA010000014.1"/>
</dbReference>
<organism evidence="2 3">
    <name type="scientific">Leisingera daeponensis</name>
    <dbReference type="NCBI Taxonomy" id="405746"/>
    <lineage>
        <taxon>Bacteria</taxon>
        <taxon>Pseudomonadati</taxon>
        <taxon>Pseudomonadota</taxon>
        <taxon>Alphaproteobacteria</taxon>
        <taxon>Rhodobacterales</taxon>
        <taxon>Roseobacteraceae</taxon>
        <taxon>Leisingera</taxon>
    </lineage>
</organism>
<dbReference type="EMBL" id="JAHVJA010000014">
    <property type="protein sequence ID" value="MBY6141827.1"/>
    <property type="molecule type" value="Genomic_DNA"/>
</dbReference>
<proteinExistence type="predicted"/>
<evidence type="ECO:0000256" key="1">
    <source>
        <dbReference type="ARBA" id="ARBA00022801"/>
    </source>
</evidence>
<sequence length="347" mass="38166">MTQKTDTPFAHGFRMPARFDRHARTLLTWPPAEEAVGTDVEGFRKETERLVHAISRYEPVTLIADPKDVADARERCGEVAEIFEAPVDASWIRDNGPIFVRNDAGEVAGVHFGFNGWGDRAVSEKTQEMPSKVLEHLGVPCFRTSFIGEGGGMSVDGEGTLITTEQNMRNVNRYAGMSRKTIEQNLHDFLGIEKVIWLPLGLYEDAGTDGHVDNVVEYVAPGRVLAQVVTDTANPNYDLLQENLEILKSARDAQGRQLEIIEMDVLPYSTKLPGRRLATPYTNAYVINGAVVTPEVDPKLDDRGFTILQQAYPGREIVPCRSEWQAVGGGGIGCVTQQVPAGTNVEG</sequence>
<evidence type="ECO:0000313" key="3">
    <source>
        <dbReference type="Proteomes" id="UP000766629"/>
    </source>
</evidence>
<dbReference type="SUPFAM" id="SSF55909">
    <property type="entry name" value="Pentein"/>
    <property type="match status" value="1"/>
</dbReference>
<dbReference type="Pfam" id="PF04371">
    <property type="entry name" value="PAD_porph"/>
    <property type="match status" value="1"/>
</dbReference>
<reference evidence="2 3" key="1">
    <citation type="submission" date="2021-06" db="EMBL/GenBank/DDBJ databases">
        <title>50 bacteria genomes isolated from Dapeng, Shenzhen, China.</title>
        <authorList>
            <person name="Zheng W."/>
            <person name="Yu S."/>
            <person name="Huang Y."/>
        </authorList>
    </citation>
    <scope>NUCLEOTIDE SEQUENCE [LARGE SCALE GENOMIC DNA]</scope>
    <source>
        <strain evidence="2 3">DP1N14-2</strain>
    </source>
</reference>
<name>A0ABS7NKW4_9RHOB</name>
<keyword evidence="3" id="KW-1185">Reference proteome</keyword>